<organism evidence="2 3">
    <name type="scientific">Zymoseptoria tritici ST99CH_1A5</name>
    <dbReference type="NCBI Taxonomy" id="1276529"/>
    <lineage>
        <taxon>Eukaryota</taxon>
        <taxon>Fungi</taxon>
        <taxon>Dikarya</taxon>
        <taxon>Ascomycota</taxon>
        <taxon>Pezizomycotina</taxon>
        <taxon>Dothideomycetes</taxon>
        <taxon>Dothideomycetidae</taxon>
        <taxon>Mycosphaerellales</taxon>
        <taxon>Mycosphaerellaceae</taxon>
        <taxon>Zymoseptoria</taxon>
    </lineage>
</organism>
<feature type="region of interest" description="Disordered" evidence="1">
    <location>
        <begin position="1"/>
        <end position="91"/>
    </location>
</feature>
<reference evidence="2 3" key="1">
    <citation type="submission" date="2016-10" db="EMBL/GenBank/DDBJ databases">
        <authorList>
            <person name="Varghese N."/>
        </authorList>
    </citation>
    <scope>NUCLEOTIDE SEQUENCE [LARGE SCALE GENOMIC DNA]</scope>
</reference>
<evidence type="ECO:0000313" key="2">
    <source>
        <dbReference type="EMBL" id="SMY20101.1"/>
    </source>
</evidence>
<protein>
    <submittedName>
        <fullName evidence="2">Uncharacterized protein</fullName>
    </submittedName>
</protein>
<feature type="region of interest" description="Disordered" evidence="1">
    <location>
        <begin position="310"/>
        <end position="347"/>
    </location>
</feature>
<evidence type="ECO:0000256" key="1">
    <source>
        <dbReference type="SAM" id="MobiDB-lite"/>
    </source>
</evidence>
<feature type="compositionally biased region" description="Low complexity" evidence="1">
    <location>
        <begin position="188"/>
        <end position="197"/>
    </location>
</feature>
<feature type="compositionally biased region" description="Polar residues" evidence="1">
    <location>
        <begin position="59"/>
        <end position="74"/>
    </location>
</feature>
<gene>
    <name evidence="2" type="ORF">ZT1A5_G1536</name>
</gene>
<evidence type="ECO:0000313" key="3">
    <source>
        <dbReference type="Proteomes" id="UP000215453"/>
    </source>
</evidence>
<name>A0A1Y6LC44_ZYMTR</name>
<accession>A0A1Y6LC44</accession>
<dbReference type="Proteomes" id="UP000215453">
    <property type="component" value="Chromosome 1"/>
</dbReference>
<sequence>MGLLSSLVNAFRKSRRDGHDELDSSRHERAAQGRHRGNDTGRGVDIEMGRAGEQIFESGRSQRQSLSRTKSLRGSNKRRSWFGGRADADDDIPAVPAIARNQQVNANGQPRHVQIQTGYEFRGSWFSNNRQQDAGAVADLPTLPAMPVTVVHSTQPATAALPTGQQRARRASMKSQYSVARSTRSKSKSNSFWASSNPDDSDAENVPPVPALVRDDDNSPDESFESFRHDAARGRSGKPAGAKGTRPVSTTSRKSYRPKSAASGFLKSTNGATESQRRSYRNSFKLVDGSDMVCLTDDQRVAWAQLMNEGAVFDDKDDEDGKVEVSQPKDRHSNAEALAALEFGSPR</sequence>
<dbReference type="EMBL" id="LT882676">
    <property type="protein sequence ID" value="SMY20101.1"/>
    <property type="molecule type" value="Genomic_DNA"/>
</dbReference>
<proteinExistence type="predicted"/>
<dbReference type="AlphaFoldDB" id="A0A1Y6LC44"/>
<feature type="region of interest" description="Disordered" evidence="1">
    <location>
        <begin position="154"/>
        <end position="278"/>
    </location>
</feature>
<feature type="compositionally biased region" description="Polar residues" evidence="1">
    <location>
        <begin position="173"/>
        <end position="182"/>
    </location>
</feature>
<feature type="compositionally biased region" description="Basic and acidic residues" evidence="1">
    <location>
        <begin position="17"/>
        <end position="50"/>
    </location>
</feature>